<dbReference type="OrthoDB" id="7061769at2"/>
<evidence type="ECO:0000313" key="2">
    <source>
        <dbReference type="Proteomes" id="UP000194798"/>
    </source>
</evidence>
<name>A0A251X9J6_9GAMM</name>
<dbReference type="EMBL" id="MSLT01000012">
    <property type="protein sequence ID" value="OUD14172.1"/>
    <property type="molecule type" value="Genomic_DNA"/>
</dbReference>
<comment type="caution">
    <text evidence="1">The sequence shown here is derived from an EMBL/GenBank/DDBJ whole genome shotgun (WGS) entry which is preliminary data.</text>
</comment>
<dbReference type="Gene3D" id="3.30.1380.20">
    <property type="entry name" value="Trafficking protein particle complex subunit 3"/>
    <property type="match status" value="1"/>
</dbReference>
<dbReference type="AlphaFoldDB" id="A0A251X9J6"/>
<protein>
    <recommendedName>
        <fullName evidence="3">4-vinyl reductase 4VR domain-containing protein</fullName>
    </recommendedName>
</protein>
<evidence type="ECO:0008006" key="3">
    <source>
        <dbReference type="Google" id="ProtNLM"/>
    </source>
</evidence>
<organism evidence="1 2">
    <name type="scientific">Thioflexithrix psekupsensis</name>
    <dbReference type="NCBI Taxonomy" id="1570016"/>
    <lineage>
        <taxon>Bacteria</taxon>
        <taxon>Pseudomonadati</taxon>
        <taxon>Pseudomonadota</taxon>
        <taxon>Gammaproteobacteria</taxon>
        <taxon>Thiotrichales</taxon>
        <taxon>Thioflexithrix</taxon>
    </lineage>
</organism>
<keyword evidence="2" id="KW-1185">Reference proteome</keyword>
<evidence type="ECO:0000313" key="1">
    <source>
        <dbReference type="EMBL" id="OUD14172.1"/>
    </source>
</evidence>
<sequence length="228" mass="25413">MTTVATRATPSIDAALLSGLNINGLFEPAAYRFDLREGTVRAPTEVRLIYLSTDIIRGIYEALHYEAGEAWHVILKNAGYLWGKRLALSLEQEVKIMGLPPLVQMPVEQYIFLIEQYFNRHGWGVMQILLDDAPRYGIVRAVMTHSLFASALNHVEDRVDAMIAGMLRGVFESISGQELDCIEIVCARQSAAPACQFLISSQERILNIEPLVEDGVAAEAIVEQLRQL</sequence>
<proteinExistence type="predicted"/>
<dbReference type="SUPFAM" id="SSF111126">
    <property type="entry name" value="Ligand-binding domain in the NO signalling and Golgi transport"/>
    <property type="match status" value="1"/>
</dbReference>
<dbReference type="PANTHER" id="PTHR35090:SF1">
    <property type="entry name" value="SLR0144 PROTEIN"/>
    <property type="match status" value="1"/>
</dbReference>
<gene>
    <name evidence="1" type="ORF">TPSD3_07520</name>
</gene>
<accession>A0A251X9J6</accession>
<dbReference type="PANTHER" id="PTHR35090">
    <property type="entry name" value="DNA-DIRECTED RNA POLYMERASE SUBUNIT I"/>
    <property type="match status" value="1"/>
</dbReference>
<reference evidence="1 2" key="1">
    <citation type="submission" date="2016-12" db="EMBL/GenBank/DDBJ databases">
        <title>Thioflexothrix psekupsii D3 genome sequencing and assembly.</title>
        <authorList>
            <person name="Fomenkov A."/>
            <person name="Vincze T."/>
            <person name="Grabovich M."/>
            <person name="Anton B.P."/>
            <person name="Dubinina G."/>
            <person name="Orlova M."/>
            <person name="Belousova E."/>
            <person name="Roberts R.J."/>
        </authorList>
    </citation>
    <scope>NUCLEOTIDE SEQUENCE [LARGE SCALE GENOMIC DNA]</scope>
    <source>
        <strain evidence="1">D3</strain>
    </source>
</reference>
<dbReference type="InterPro" id="IPR024096">
    <property type="entry name" value="NO_sig/Golgi_transp_ligand-bd"/>
</dbReference>
<dbReference type="RefSeq" id="WP_086487960.1">
    <property type="nucleotide sequence ID" value="NZ_MSLT01000012.1"/>
</dbReference>
<dbReference type="Proteomes" id="UP000194798">
    <property type="component" value="Unassembled WGS sequence"/>
</dbReference>